<feature type="compositionally biased region" description="Gly residues" evidence="1">
    <location>
        <begin position="69"/>
        <end position="81"/>
    </location>
</feature>
<name>A0A0B0NZH7_GOSAR</name>
<evidence type="ECO:0000256" key="1">
    <source>
        <dbReference type="SAM" id="MobiDB-lite"/>
    </source>
</evidence>
<accession>A0A0B0NZH7</accession>
<proteinExistence type="predicted"/>
<protein>
    <submittedName>
        <fullName evidence="2">Uncharacterized protein</fullName>
    </submittedName>
</protein>
<organism evidence="2 3">
    <name type="scientific">Gossypium arboreum</name>
    <name type="common">Tree cotton</name>
    <name type="synonym">Gossypium nanking</name>
    <dbReference type="NCBI Taxonomy" id="29729"/>
    <lineage>
        <taxon>Eukaryota</taxon>
        <taxon>Viridiplantae</taxon>
        <taxon>Streptophyta</taxon>
        <taxon>Embryophyta</taxon>
        <taxon>Tracheophyta</taxon>
        <taxon>Spermatophyta</taxon>
        <taxon>Magnoliopsida</taxon>
        <taxon>eudicotyledons</taxon>
        <taxon>Gunneridae</taxon>
        <taxon>Pentapetalae</taxon>
        <taxon>rosids</taxon>
        <taxon>malvids</taxon>
        <taxon>Malvales</taxon>
        <taxon>Malvaceae</taxon>
        <taxon>Malvoideae</taxon>
        <taxon>Gossypium</taxon>
    </lineage>
</organism>
<feature type="region of interest" description="Disordered" evidence="1">
    <location>
        <begin position="58"/>
        <end position="81"/>
    </location>
</feature>
<reference evidence="3" key="1">
    <citation type="submission" date="2014-09" db="EMBL/GenBank/DDBJ databases">
        <authorList>
            <person name="Mudge J."/>
            <person name="Ramaraj T."/>
            <person name="Lindquist I.E."/>
            <person name="Bharti A.K."/>
            <person name="Sundararajan A."/>
            <person name="Cameron C.T."/>
            <person name="Woodward J.E."/>
            <person name="May G.D."/>
            <person name="Brubaker C."/>
            <person name="Broadhvest J."/>
            <person name="Wilkins T.A."/>
        </authorList>
    </citation>
    <scope>NUCLEOTIDE SEQUENCE</scope>
    <source>
        <strain evidence="3">cv. AKA8401</strain>
    </source>
</reference>
<dbReference type="AlphaFoldDB" id="A0A0B0NZH7"/>
<dbReference type="Proteomes" id="UP000032142">
    <property type="component" value="Unassembled WGS sequence"/>
</dbReference>
<keyword evidence="3" id="KW-1185">Reference proteome</keyword>
<dbReference type="EMBL" id="KN407885">
    <property type="protein sequence ID" value="KHG17264.1"/>
    <property type="molecule type" value="Genomic_DNA"/>
</dbReference>
<evidence type="ECO:0000313" key="3">
    <source>
        <dbReference type="Proteomes" id="UP000032142"/>
    </source>
</evidence>
<gene>
    <name evidence="2" type="ORF">F383_20720</name>
</gene>
<sequence length="94" mass="9941">MGNTRIPPGYWSGRAGRGPIRCRKRKQPPFFHSFALLGFIKPIIAPLPNRLGSPRTVVGATPRLNSGEPSGGGGAHEGLSGGCNARVPSLLFFC</sequence>
<evidence type="ECO:0000313" key="2">
    <source>
        <dbReference type="EMBL" id="KHG17264.1"/>
    </source>
</evidence>